<sequence length="107" mass="11814">MDSPNSPSLEEQISNHVNLICHGIPKNTVAQGGVAVTSEQKEDGRASVEVYGEKAMISNEKLRGPHESAKTMEKVCWKSSDIQKNCLDLMKACYQDNHEQLSPRSSL</sequence>
<evidence type="ECO:0000313" key="1">
    <source>
        <dbReference type="EMBL" id="KAG8373744.1"/>
    </source>
</evidence>
<organism evidence="1 2">
    <name type="scientific">Buddleja alternifolia</name>
    <dbReference type="NCBI Taxonomy" id="168488"/>
    <lineage>
        <taxon>Eukaryota</taxon>
        <taxon>Viridiplantae</taxon>
        <taxon>Streptophyta</taxon>
        <taxon>Embryophyta</taxon>
        <taxon>Tracheophyta</taxon>
        <taxon>Spermatophyta</taxon>
        <taxon>Magnoliopsida</taxon>
        <taxon>eudicotyledons</taxon>
        <taxon>Gunneridae</taxon>
        <taxon>Pentapetalae</taxon>
        <taxon>asterids</taxon>
        <taxon>lamiids</taxon>
        <taxon>Lamiales</taxon>
        <taxon>Scrophulariaceae</taxon>
        <taxon>Buddlejeae</taxon>
        <taxon>Buddleja</taxon>
    </lineage>
</organism>
<accession>A0AAV6X0U9</accession>
<dbReference type="AlphaFoldDB" id="A0AAV6X0U9"/>
<name>A0AAV6X0U9_9LAMI</name>
<dbReference type="Proteomes" id="UP000826271">
    <property type="component" value="Unassembled WGS sequence"/>
</dbReference>
<keyword evidence="2" id="KW-1185">Reference proteome</keyword>
<gene>
    <name evidence="1" type="ORF">BUALT_Bualt11G0056800</name>
</gene>
<dbReference type="EMBL" id="WHWC01000011">
    <property type="protein sequence ID" value="KAG8373744.1"/>
    <property type="molecule type" value="Genomic_DNA"/>
</dbReference>
<evidence type="ECO:0000313" key="2">
    <source>
        <dbReference type="Proteomes" id="UP000826271"/>
    </source>
</evidence>
<proteinExistence type="predicted"/>
<reference evidence="1" key="1">
    <citation type="submission" date="2019-10" db="EMBL/GenBank/DDBJ databases">
        <authorList>
            <person name="Zhang R."/>
            <person name="Pan Y."/>
            <person name="Wang J."/>
            <person name="Ma R."/>
            <person name="Yu S."/>
        </authorList>
    </citation>
    <scope>NUCLEOTIDE SEQUENCE</scope>
    <source>
        <strain evidence="1">LA-IB0</strain>
        <tissue evidence="1">Leaf</tissue>
    </source>
</reference>
<protein>
    <submittedName>
        <fullName evidence="1">Uncharacterized protein</fullName>
    </submittedName>
</protein>
<comment type="caution">
    <text evidence="1">The sequence shown here is derived from an EMBL/GenBank/DDBJ whole genome shotgun (WGS) entry which is preliminary data.</text>
</comment>